<dbReference type="PANTHER" id="PTHR23086:SF63">
    <property type="entry name" value="PHOSPHATIDYLINOSITOL-4-PHOSPHATE 5-KINASE FAMILY PROTEIN"/>
    <property type="match status" value="1"/>
</dbReference>
<dbReference type="Proteomes" id="UP000001064">
    <property type="component" value="Unassembled WGS sequence"/>
</dbReference>
<feature type="domain" description="PIPK" evidence="3">
    <location>
        <begin position="347"/>
        <end position="779"/>
    </location>
</feature>
<dbReference type="OrthoDB" id="19735at2759"/>
<reference evidence="5" key="1">
    <citation type="journal article" date="2011" name="Genome Biol.">
        <title>Comparative genomics of the social amoebae Dictyostelium discoideum and Dictyostelium purpureum.</title>
        <authorList>
            <consortium name="US DOE Joint Genome Institute (JGI-PGF)"/>
            <person name="Sucgang R."/>
            <person name="Kuo A."/>
            <person name="Tian X."/>
            <person name="Salerno W."/>
            <person name="Parikh A."/>
            <person name="Feasley C.L."/>
            <person name="Dalin E."/>
            <person name="Tu H."/>
            <person name="Huang E."/>
            <person name="Barry K."/>
            <person name="Lindquist E."/>
            <person name="Shapiro H."/>
            <person name="Bruce D."/>
            <person name="Schmutz J."/>
            <person name="Salamov A."/>
            <person name="Fey P."/>
            <person name="Gaudet P."/>
            <person name="Anjard C."/>
            <person name="Babu M.M."/>
            <person name="Basu S."/>
            <person name="Bushmanova Y."/>
            <person name="van der Wel H."/>
            <person name="Katoh-Kurasawa M."/>
            <person name="Dinh C."/>
            <person name="Coutinho P.M."/>
            <person name="Saito T."/>
            <person name="Elias M."/>
            <person name="Schaap P."/>
            <person name="Kay R.R."/>
            <person name="Henrissat B."/>
            <person name="Eichinger L."/>
            <person name="Rivero F."/>
            <person name="Putnam N.H."/>
            <person name="West C.M."/>
            <person name="Loomis W.F."/>
            <person name="Chisholm R.L."/>
            <person name="Shaulsky G."/>
            <person name="Strassmann J.E."/>
            <person name="Queller D.C."/>
            <person name="Kuspa A."/>
            <person name="Grigoriev I.V."/>
        </authorList>
    </citation>
    <scope>NUCLEOTIDE SEQUENCE [LARGE SCALE GENOMIC DNA]</scope>
    <source>
        <strain evidence="5">QSDP1</strain>
    </source>
</reference>
<gene>
    <name evidence="4" type="ORF">DICPUDRAFT_159799</name>
</gene>
<dbReference type="InterPro" id="IPR002498">
    <property type="entry name" value="PInositol-4-P-4/5-kinase_core"/>
</dbReference>
<dbReference type="EMBL" id="GL871556">
    <property type="protein sequence ID" value="EGC28729.1"/>
    <property type="molecule type" value="Genomic_DNA"/>
</dbReference>
<feature type="compositionally biased region" description="Low complexity" evidence="2">
    <location>
        <begin position="117"/>
        <end position="148"/>
    </location>
</feature>
<sequence>MYDFLFMCVFLFFVGFIISLVLSFYIGSFKDTKTNVNVDWGSQVSHLQLIHQNQHQQLQLKHIQQKQKLQLKHIQQNQKYQKYQRLKQRKQIRKLQKLLKIQQLQNLQQLITQPEKLQQPQLPKQPKQPQQPQQPEKLQQTQQLQQPQIKNDPAPQIGIDQIKPKDIDLPLVNSNRWLDLQPTKPPSVSLEPKLLNNAPPSTSPQQPNNSSTPSSSSSYRLVNPFNVLKYSKKVMEENLYRPSASVNHSKKLVQDQETQQYINLLTIGFKKLFESDIDSKAINGQNNNSNNNCNNLNVNNVNINNKNSIEETPTNQKDGACISDFSNEDFNQATNIEIKIDSDLDLEEQIINQFHHLQVPHQPVSTSESSSATVTTTTDSLKITTITSPAVTTNKSSTASLTSSLSDNWQFTIFSPKVFKEIRKYYNVDKDFLRTKSIGSPEISDIVKFLEVQTVGRSGSFFYKSEDSKYFIKTIPSSEYNTFTKLFPSYYQHIKKYPNSLLPRFMGVYRLKGKLKLSGASYYSSAHRDIIFVVMANLFYSEQKLEIKEKYDLKGSTIGRYVDVNQFQQQLAKEQQQHLNGTDSLNTSISSNSSCYNSSQINGVDNSNNIQTQDLTFKDLNLKRKIHLGKLKKVFIQQLSIDSEWMCSHGICDYSLLVGLHLSDKKSIQTLKESQGPKSLEKKDISYFKKDFNGIVESTHTPPQPPPLSTSNIIYESNTEESDGGIVYYLGLIDILTTYNLKKRGENALKGMLFDRAQISAINPKDYQSRFIKYIESIVE</sequence>
<evidence type="ECO:0000256" key="2">
    <source>
        <dbReference type="SAM" id="MobiDB-lite"/>
    </source>
</evidence>
<evidence type="ECO:0000259" key="3">
    <source>
        <dbReference type="PROSITE" id="PS51455"/>
    </source>
</evidence>
<feature type="region of interest" description="Disordered" evidence="2">
    <location>
        <begin position="117"/>
        <end position="160"/>
    </location>
</feature>
<dbReference type="InParanoid" id="F1A503"/>
<proteinExistence type="predicted"/>
<keyword evidence="1" id="KW-0418">Kinase</keyword>
<dbReference type="Pfam" id="PF01504">
    <property type="entry name" value="PIP5K"/>
    <property type="match status" value="1"/>
</dbReference>
<dbReference type="PROSITE" id="PS51455">
    <property type="entry name" value="PIPK"/>
    <property type="match status" value="1"/>
</dbReference>
<protein>
    <recommendedName>
        <fullName evidence="3">PIPK domain-containing protein</fullName>
    </recommendedName>
</protein>
<evidence type="ECO:0000313" key="5">
    <source>
        <dbReference type="Proteomes" id="UP000001064"/>
    </source>
</evidence>
<evidence type="ECO:0000313" key="4">
    <source>
        <dbReference type="EMBL" id="EGC28729.1"/>
    </source>
</evidence>
<feature type="compositionally biased region" description="Low complexity" evidence="2">
    <location>
        <begin position="199"/>
        <end position="218"/>
    </location>
</feature>
<dbReference type="eggNOG" id="KOG0229">
    <property type="taxonomic scope" value="Eukaryota"/>
</dbReference>
<keyword evidence="1" id="KW-0808">Transferase</keyword>
<dbReference type="GO" id="GO:0016308">
    <property type="term" value="F:1-phosphatidylinositol-4-phosphate 5-kinase activity"/>
    <property type="evidence" value="ECO:0000318"/>
    <property type="project" value="GO_Central"/>
</dbReference>
<dbReference type="Gene3D" id="3.30.800.10">
    <property type="entry name" value="Phosphatidylinositol Phosphate Kinase II Beta"/>
    <property type="match status" value="1"/>
</dbReference>
<dbReference type="CDD" id="cd00139">
    <property type="entry name" value="PIPKc"/>
    <property type="match status" value="1"/>
</dbReference>
<dbReference type="SMART" id="SM00330">
    <property type="entry name" value="PIPKc"/>
    <property type="match status" value="1"/>
</dbReference>
<keyword evidence="1" id="KW-0067">ATP-binding</keyword>
<feature type="region of interest" description="Disordered" evidence="2">
    <location>
        <begin position="178"/>
        <end position="219"/>
    </location>
</feature>
<keyword evidence="1" id="KW-0547">Nucleotide-binding</keyword>
<dbReference type="SUPFAM" id="SSF56104">
    <property type="entry name" value="SAICAR synthase-like"/>
    <property type="match status" value="1"/>
</dbReference>
<accession>F1A503</accession>
<keyword evidence="5" id="KW-1185">Reference proteome</keyword>
<dbReference type="GO" id="GO:0005886">
    <property type="term" value="C:plasma membrane"/>
    <property type="evidence" value="ECO:0000318"/>
    <property type="project" value="GO_Central"/>
</dbReference>
<dbReference type="Gene3D" id="3.30.810.10">
    <property type="entry name" value="2-Layer Sandwich"/>
    <property type="match status" value="1"/>
</dbReference>
<dbReference type="STRING" id="5786.F1A503"/>
<dbReference type="GO" id="GO:0046854">
    <property type="term" value="P:phosphatidylinositol phosphate biosynthetic process"/>
    <property type="evidence" value="ECO:0000318"/>
    <property type="project" value="GO_Central"/>
</dbReference>
<dbReference type="GeneID" id="10510395"/>
<dbReference type="AlphaFoldDB" id="F1A503"/>
<name>F1A503_DICPU</name>
<organism evidence="4 5">
    <name type="scientific">Dictyostelium purpureum</name>
    <name type="common">Slime mold</name>
    <dbReference type="NCBI Taxonomy" id="5786"/>
    <lineage>
        <taxon>Eukaryota</taxon>
        <taxon>Amoebozoa</taxon>
        <taxon>Evosea</taxon>
        <taxon>Eumycetozoa</taxon>
        <taxon>Dictyostelia</taxon>
        <taxon>Dictyosteliales</taxon>
        <taxon>Dictyosteliaceae</taxon>
        <taxon>Dictyostelium</taxon>
    </lineage>
</organism>
<dbReference type="PANTHER" id="PTHR23086">
    <property type="entry name" value="PHOSPHATIDYLINOSITOL-4-PHOSPHATE 5-KINASE"/>
    <property type="match status" value="1"/>
</dbReference>
<dbReference type="GO" id="GO:0005524">
    <property type="term" value="F:ATP binding"/>
    <property type="evidence" value="ECO:0007669"/>
    <property type="project" value="UniProtKB-UniRule"/>
</dbReference>
<dbReference type="InterPro" id="IPR027483">
    <property type="entry name" value="PInositol-4-P-4/5-kinase_C_sf"/>
</dbReference>
<evidence type="ECO:0000256" key="1">
    <source>
        <dbReference type="PROSITE-ProRule" id="PRU00781"/>
    </source>
</evidence>
<dbReference type="InterPro" id="IPR027484">
    <property type="entry name" value="PInositol-4-P-5-kinase_N"/>
</dbReference>
<dbReference type="KEGG" id="dpp:DICPUDRAFT_159799"/>
<dbReference type="VEuPathDB" id="AmoebaDB:DICPUDRAFT_159799"/>
<dbReference type="RefSeq" id="XP_003294747.1">
    <property type="nucleotide sequence ID" value="XM_003294699.1"/>
</dbReference>
<dbReference type="InterPro" id="IPR023610">
    <property type="entry name" value="PInositol-4/5-P-5/4-kinase"/>
</dbReference>